<sequence length="220" mass="23370">MSKANGEKGQSCTGGGGTRDDLVADMGSGFLAGFLTERGEQWRQDRNRRPGDVRRKGDSFVEGRGTDGCGEDGEERERRSGLAGVEIEPWISTIWALGCAGGGSSGDGRSVEEFEFEVGAIAVDASLARGYKYIGEVLSQGGAEIEQRSKTSSQVEQSSLPIINSISAGACVRSPLSTSVHTKFEFVEILTPHVLKIEPCPWASASAQVAARVGWAKRVT</sequence>
<comment type="caution">
    <text evidence="2">The sequence shown here is derived from an EMBL/GenBank/DDBJ whole genome shotgun (WGS) entry which is preliminary data.</text>
</comment>
<gene>
    <name evidence="2" type="ORF">FA13DRAFT_1713220</name>
</gene>
<reference evidence="2 3" key="1">
    <citation type="journal article" date="2019" name="Nat. Ecol. Evol.">
        <title>Megaphylogeny resolves global patterns of mushroom evolution.</title>
        <authorList>
            <person name="Varga T."/>
            <person name="Krizsan K."/>
            <person name="Foldi C."/>
            <person name="Dima B."/>
            <person name="Sanchez-Garcia M."/>
            <person name="Sanchez-Ramirez S."/>
            <person name="Szollosi G.J."/>
            <person name="Szarkandi J.G."/>
            <person name="Papp V."/>
            <person name="Albert L."/>
            <person name="Andreopoulos W."/>
            <person name="Angelini C."/>
            <person name="Antonin V."/>
            <person name="Barry K.W."/>
            <person name="Bougher N.L."/>
            <person name="Buchanan P."/>
            <person name="Buyck B."/>
            <person name="Bense V."/>
            <person name="Catcheside P."/>
            <person name="Chovatia M."/>
            <person name="Cooper J."/>
            <person name="Damon W."/>
            <person name="Desjardin D."/>
            <person name="Finy P."/>
            <person name="Geml J."/>
            <person name="Haridas S."/>
            <person name="Hughes K."/>
            <person name="Justo A."/>
            <person name="Karasinski D."/>
            <person name="Kautmanova I."/>
            <person name="Kiss B."/>
            <person name="Kocsube S."/>
            <person name="Kotiranta H."/>
            <person name="LaButti K.M."/>
            <person name="Lechner B.E."/>
            <person name="Liimatainen K."/>
            <person name="Lipzen A."/>
            <person name="Lukacs Z."/>
            <person name="Mihaltcheva S."/>
            <person name="Morgado L.N."/>
            <person name="Niskanen T."/>
            <person name="Noordeloos M.E."/>
            <person name="Ohm R.A."/>
            <person name="Ortiz-Santana B."/>
            <person name="Ovrebo C."/>
            <person name="Racz N."/>
            <person name="Riley R."/>
            <person name="Savchenko A."/>
            <person name="Shiryaev A."/>
            <person name="Soop K."/>
            <person name="Spirin V."/>
            <person name="Szebenyi C."/>
            <person name="Tomsovsky M."/>
            <person name="Tulloss R.E."/>
            <person name="Uehling J."/>
            <person name="Grigoriev I.V."/>
            <person name="Vagvolgyi C."/>
            <person name="Papp T."/>
            <person name="Martin F.M."/>
            <person name="Miettinen O."/>
            <person name="Hibbett D.S."/>
            <person name="Nagy L.G."/>
        </authorList>
    </citation>
    <scope>NUCLEOTIDE SEQUENCE [LARGE SCALE GENOMIC DNA]</scope>
    <source>
        <strain evidence="2 3">FP101781</strain>
    </source>
</reference>
<evidence type="ECO:0000256" key="1">
    <source>
        <dbReference type="SAM" id="MobiDB-lite"/>
    </source>
</evidence>
<dbReference type="Proteomes" id="UP000298030">
    <property type="component" value="Unassembled WGS sequence"/>
</dbReference>
<protein>
    <submittedName>
        <fullName evidence="2">Uncharacterized protein</fullName>
    </submittedName>
</protein>
<dbReference type="AlphaFoldDB" id="A0A4Y7SXS7"/>
<proteinExistence type="predicted"/>
<feature type="region of interest" description="Disordered" evidence="1">
    <location>
        <begin position="1"/>
        <end position="20"/>
    </location>
</feature>
<keyword evidence="3" id="KW-1185">Reference proteome</keyword>
<evidence type="ECO:0000313" key="3">
    <source>
        <dbReference type="Proteomes" id="UP000298030"/>
    </source>
</evidence>
<accession>A0A4Y7SXS7</accession>
<evidence type="ECO:0000313" key="2">
    <source>
        <dbReference type="EMBL" id="TEB26665.1"/>
    </source>
</evidence>
<feature type="region of interest" description="Disordered" evidence="1">
    <location>
        <begin position="41"/>
        <end position="81"/>
    </location>
</feature>
<dbReference type="EMBL" id="QPFP01000047">
    <property type="protein sequence ID" value="TEB26665.1"/>
    <property type="molecule type" value="Genomic_DNA"/>
</dbReference>
<name>A0A4Y7SXS7_COPMI</name>
<organism evidence="2 3">
    <name type="scientific">Coprinellus micaceus</name>
    <name type="common">Glistening ink-cap mushroom</name>
    <name type="synonym">Coprinus micaceus</name>
    <dbReference type="NCBI Taxonomy" id="71717"/>
    <lineage>
        <taxon>Eukaryota</taxon>
        <taxon>Fungi</taxon>
        <taxon>Dikarya</taxon>
        <taxon>Basidiomycota</taxon>
        <taxon>Agaricomycotina</taxon>
        <taxon>Agaricomycetes</taxon>
        <taxon>Agaricomycetidae</taxon>
        <taxon>Agaricales</taxon>
        <taxon>Agaricineae</taxon>
        <taxon>Psathyrellaceae</taxon>
        <taxon>Coprinellus</taxon>
    </lineage>
</organism>
<feature type="compositionally biased region" description="Basic and acidic residues" evidence="1">
    <location>
        <begin position="41"/>
        <end position="65"/>
    </location>
</feature>